<reference evidence="5" key="2">
    <citation type="submission" date="2020-11" db="EMBL/GenBank/DDBJ databases">
        <authorList>
            <person name="McCartney M.A."/>
            <person name="Auch B."/>
            <person name="Kono T."/>
            <person name="Mallez S."/>
            <person name="Becker A."/>
            <person name="Gohl D.M."/>
            <person name="Silverstein K.A.T."/>
            <person name="Koren S."/>
            <person name="Bechman K.B."/>
            <person name="Herman A."/>
            <person name="Abrahante J.E."/>
            <person name="Garbe J."/>
        </authorList>
    </citation>
    <scope>NUCLEOTIDE SEQUENCE</scope>
    <source>
        <strain evidence="5">Duluth1</strain>
        <tissue evidence="5">Whole animal</tissue>
    </source>
</reference>
<name>A0A9D4DKM9_DREPO</name>
<dbReference type="SUPFAM" id="SSF48403">
    <property type="entry name" value="Ankyrin repeat"/>
    <property type="match status" value="1"/>
</dbReference>
<dbReference type="AlphaFoldDB" id="A0A9D4DKM9"/>
<keyword evidence="4" id="KW-0732">Signal</keyword>
<keyword evidence="1" id="KW-0677">Repeat</keyword>
<feature type="repeat" description="ANK" evidence="3">
    <location>
        <begin position="42"/>
        <end position="74"/>
    </location>
</feature>
<dbReference type="InterPro" id="IPR002110">
    <property type="entry name" value="Ankyrin_rpt"/>
</dbReference>
<accession>A0A9D4DKM9</accession>
<dbReference type="PROSITE" id="PS50297">
    <property type="entry name" value="ANK_REP_REGION"/>
    <property type="match status" value="3"/>
</dbReference>
<evidence type="ECO:0000313" key="6">
    <source>
        <dbReference type="Proteomes" id="UP000828390"/>
    </source>
</evidence>
<feature type="repeat" description="ANK" evidence="3">
    <location>
        <begin position="12"/>
        <end position="41"/>
    </location>
</feature>
<comment type="caution">
    <text evidence="5">The sequence shown here is derived from an EMBL/GenBank/DDBJ whole genome shotgun (WGS) entry which is preliminary data.</text>
</comment>
<dbReference type="PANTHER" id="PTHR24198">
    <property type="entry name" value="ANKYRIN REPEAT AND PROTEIN KINASE DOMAIN-CONTAINING PROTEIN"/>
    <property type="match status" value="1"/>
</dbReference>
<dbReference type="PROSITE" id="PS50088">
    <property type="entry name" value="ANK_REPEAT"/>
    <property type="match status" value="4"/>
</dbReference>
<dbReference type="SMART" id="SM00248">
    <property type="entry name" value="ANK"/>
    <property type="match status" value="4"/>
</dbReference>
<sequence length="223" mass="24755">MFMNSLEFLWLSALHAAALSGHASSVKILLNHGAQIDATDLIKHTPLFRACEMGHTDVVQTLIDDGARDGMLDEDGRSPLNWRTPIQCAAYGGYVNCMSVLLEHKADPNANDCEGMTVLHRACSKGHLDAVKLLNHMLFTEERYTPLDYALMVYYLSLQVHSTGLSTDGVLPLITGTLHWTTYTPLGYALMVYYLSFQVHFTGLWTDGLLPLISGTLHWTLCI</sequence>
<feature type="chain" id="PRO_5039214620" evidence="4">
    <location>
        <begin position="26"/>
        <end position="223"/>
    </location>
</feature>
<dbReference type="Pfam" id="PF12796">
    <property type="entry name" value="Ank_2"/>
    <property type="match status" value="2"/>
</dbReference>
<dbReference type="Proteomes" id="UP000828390">
    <property type="component" value="Unassembled WGS sequence"/>
</dbReference>
<gene>
    <name evidence="5" type="ORF">DPMN_184326</name>
</gene>
<evidence type="ECO:0000256" key="2">
    <source>
        <dbReference type="ARBA" id="ARBA00023043"/>
    </source>
</evidence>
<evidence type="ECO:0000256" key="3">
    <source>
        <dbReference type="PROSITE-ProRule" id="PRU00023"/>
    </source>
</evidence>
<evidence type="ECO:0000256" key="4">
    <source>
        <dbReference type="SAM" id="SignalP"/>
    </source>
</evidence>
<evidence type="ECO:0000256" key="1">
    <source>
        <dbReference type="ARBA" id="ARBA00022737"/>
    </source>
</evidence>
<proteinExistence type="predicted"/>
<dbReference type="InterPro" id="IPR036770">
    <property type="entry name" value="Ankyrin_rpt-contain_sf"/>
</dbReference>
<dbReference type="Gene3D" id="1.25.40.20">
    <property type="entry name" value="Ankyrin repeat-containing domain"/>
    <property type="match status" value="2"/>
</dbReference>
<keyword evidence="6" id="KW-1185">Reference proteome</keyword>
<dbReference type="PANTHER" id="PTHR24198:SF194">
    <property type="entry name" value="INVERSIN-A"/>
    <property type="match status" value="1"/>
</dbReference>
<feature type="signal peptide" evidence="4">
    <location>
        <begin position="1"/>
        <end position="25"/>
    </location>
</feature>
<organism evidence="5 6">
    <name type="scientific">Dreissena polymorpha</name>
    <name type="common">Zebra mussel</name>
    <name type="synonym">Mytilus polymorpha</name>
    <dbReference type="NCBI Taxonomy" id="45954"/>
    <lineage>
        <taxon>Eukaryota</taxon>
        <taxon>Metazoa</taxon>
        <taxon>Spiralia</taxon>
        <taxon>Lophotrochozoa</taxon>
        <taxon>Mollusca</taxon>
        <taxon>Bivalvia</taxon>
        <taxon>Autobranchia</taxon>
        <taxon>Heteroconchia</taxon>
        <taxon>Euheterodonta</taxon>
        <taxon>Imparidentia</taxon>
        <taxon>Neoheterodontei</taxon>
        <taxon>Myida</taxon>
        <taxon>Dreissenoidea</taxon>
        <taxon>Dreissenidae</taxon>
        <taxon>Dreissena</taxon>
    </lineage>
</organism>
<keyword evidence="2 3" id="KW-0040">ANK repeat</keyword>
<protein>
    <submittedName>
        <fullName evidence="5">Uncharacterized protein</fullName>
    </submittedName>
</protein>
<feature type="repeat" description="ANK" evidence="3">
    <location>
        <begin position="81"/>
        <end position="113"/>
    </location>
</feature>
<dbReference type="EMBL" id="JAIWYP010000010">
    <property type="protein sequence ID" value="KAH3749812.1"/>
    <property type="molecule type" value="Genomic_DNA"/>
</dbReference>
<feature type="repeat" description="ANK" evidence="3">
    <location>
        <begin position="114"/>
        <end position="134"/>
    </location>
</feature>
<reference evidence="5" key="1">
    <citation type="journal article" date="2019" name="bioRxiv">
        <title>The Genome of the Zebra Mussel, Dreissena polymorpha: A Resource for Invasive Species Research.</title>
        <authorList>
            <person name="McCartney M.A."/>
            <person name="Auch B."/>
            <person name="Kono T."/>
            <person name="Mallez S."/>
            <person name="Zhang Y."/>
            <person name="Obille A."/>
            <person name="Becker A."/>
            <person name="Abrahante J.E."/>
            <person name="Garbe J."/>
            <person name="Badalamenti J.P."/>
            <person name="Herman A."/>
            <person name="Mangelson H."/>
            <person name="Liachko I."/>
            <person name="Sullivan S."/>
            <person name="Sone E.D."/>
            <person name="Koren S."/>
            <person name="Silverstein K.A.T."/>
            <person name="Beckman K.B."/>
            <person name="Gohl D.M."/>
        </authorList>
    </citation>
    <scope>NUCLEOTIDE SEQUENCE</scope>
    <source>
        <strain evidence="5">Duluth1</strain>
        <tissue evidence="5">Whole animal</tissue>
    </source>
</reference>
<evidence type="ECO:0000313" key="5">
    <source>
        <dbReference type="EMBL" id="KAH3749812.1"/>
    </source>
</evidence>